<dbReference type="Proteomes" id="UP000225706">
    <property type="component" value="Unassembled WGS sequence"/>
</dbReference>
<keyword evidence="4" id="KW-1185">Reference proteome</keyword>
<evidence type="ECO:0000256" key="2">
    <source>
        <dbReference type="SAM" id="MobiDB-lite"/>
    </source>
</evidence>
<feature type="region of interest" description="Disordered" evidence="2">
    <location>
        <begin position="78"/>
        <end position="97"/>
    </location>
</feature>
<feature type="region of interest" description="Disordered" evidence="2">
    <location>
        <begin position="211"/>
        <end position="249"/>
    </location>
</feature>
<evidence type="ECO:0000256" key="1">
    <source>
        <dbReference type="SAM" id="Coils"/>
    </source>
</evidence>
<protein>
    <recommendedName>
        <fullName evidence="5">DNA-directed DNA polymerase</fullName>
    </recommendedName>
</protein>
<dbReference type="EMBL" id="LSMT01000041">
    <property type="protein sequence ID" value="PFX31071.1"/>
    <property type="molecule type" value="Genomic_DNA"/>
</dbReference>
<dbReference type="InterPro" id="IPR012337">
    <property type="entry name" value="RNaseH-like_sf"/>
</dbReference>
<dbReference type="InterPro" id="IPR044925">
    <property type="entry name" value="His-Me_finger_sf"/>
</dbReference>
<dbReference type="GO" id="GO:0003676">
    <property type="term" value="F:nucleic acid binding"/>
    <property type="evidence" value="ECO:0007669"/>
    <property type="project" value="InterPro"/>
</dbReference>
<proteinExistence type="predicted"/>
<feature type="compositionally biased region" description="Polar residues" evidence="2">
    <location>
        <begin position="223"/>
        <end position="234"/>
    </location>
</feature>
<organism evidence="3 4">
    <name type="scientific">Stylophora pistillata</name>
    <name type="common">Smooth cauliflower coral</name>
    <dbReference type="NCBI Taxonomy" id="50429"/>
    <lineage>
        <taxon>Eukaryota</taxon>
        <taxon>Metazoa</taxon>
        <taxon>Cnidaria</taxon>
        <taxon>Anthozoa</taxon>
        <taxon>Hexacorallia</taxon>
        <taxon>Scleractinia</taxon>
        <taxon>Astrocoeniina</taxon>
        <taxon>Pocilloporidae</taxon>
        <taxon>Stylophora</taxon>
    </lineage>
</organism>
<evidence type="ECO:0000313" key="4">
    <source>
        <dbReference type="Proteomes" id="UP000225706"/>
    </source>
</evidence>
<dbReference type="InterPro" id="IPR036397">
    <property type="entry name" value="RNaseH_sf"/>
</dbReference>
<dbReference type="GO" id="GO:0006259">
    <property type="term" value="P:DNA metabolic process"/>
    <property type="evidence" value="ECO:0007669"/>
    <property type="project" value="UniProtKB-ARBA"/>
</dbReference>
<evidence type="ECO:0008006" key="5">
    <source>
        <dbReference type="Google" id="ProtNLM"/>
    </source>
</evidence>
<gene>
    <name evidence="3" type="ORF">AWC38_SpisGene4162</name>
</gene>
<dbReference type="PANTHER" id="PTHR31511:SF12">
    <property type="entry name" value="RHO TERMINATION FACTOR N-TERMINAL DOMAIN-CONTAINING PROTEIN"/>
    <property type="match status" value="1"/>
</dbReference>
<dbReference type="SUPFAM" id="SSF56672">
    <property type="entry name" value="DNA/RNA polymerases"/>
    <property type="match status" value="1"/>
</dbReference>
<sequence>MDVEKFSKNLEKQLSAESLRQNVKNTLQDISDKRQDMRFEREEIFQPIVSRVKEEKETIDDRQDKVIAKLTENQNALTTGIQAPQVQPTTSALPPPDLPPSPKAKLIEMPDSDKKFSGDEIKILMQYNLAPPSAINEELINKTLNWSDFDKSIGKQLQKLGGKKAEFSKNKEKNKEKIEKVENDIKLLQNYRDRIKLLNKGQELIFDDSDSEFFSGDEGGDNGSSVETSDSGIRQSRKSNDAGRTWHTVTLPNGKFSYEELNPYVKRELKSNGHIPQEHDSNSHPKKDQRRERDENGESIYCGTYEGAGIFDIAKKIVTKVTGKTAKKLATKAAEKAFEKGAEEVGKKTGQSFKNQIAPNGKVDFQIQLESDNNVLFRAGAAAAGAPGPPGPPSEGLKKTSDGNFDIENKQLKNLKEPTHPQDSCTKAYTDSHVHTVGRRPMTGALNMQDDKIINVADPTSNKDVVNLQKLNSELSSKVDTSTFTTELGKKADSSDLNDYFNKRNDNTIDGTISFDGHLPNRDRQVVNLGTPIANDKAASKKYVDNQVATKPNTGLVVLRDGSQAMTGNFDLNNFKAINSAAPTAGIDLCNKTYTDSELAKKHDVGSVDLSNYLDRTKGGNIEKVLNFTSSHGGQRQITDMIISKKEMNEYEKSTTCWICGGRFSNDDMKVRDHCHLSGKFRGAAHRSCDLKYRVSKFLPVFFHNTSGYDAHLFIKSLAETWGKIDCIASNEEKYISFSKQVKVDTRVNEKGEEKHVTFALRFVDSLKFMASSLEQLVSNLASDSKNRFKTMQKYYKGKKLDLLLRKGVYPYEYMDKLDKLDESELPLRSAFFSSLNGECISEEDYEHARKVWRVFGCKALRDYHNLYNEADVLLLCDVFENFRDVCRKNYGLDPAWYYTAPGLAWDACLKKTGVRLELLSDSDMLLMIEKGTRGGISMISNRYGQANNKYMGEKFDKNEPSKFISYLDANNLYGWAMAKKLPTHGFVWMDECELKNWQNYSCFLEVDLLYPEELHDLHNEYPLAPERKKINNVEKLIPNVKDKEKYVLHCENLKLSLQLGMKLTKIHGGI</sequence>
<evidence type="ECO:0000313" key="3">
    <source>
        <dbReference type="EMBL" id="PFX31071.1"/>
    </source>
</evidence>
<keyword evidence="1" id="KW-0175">Coiled coil</keyword>
<name>A0A2B4SME5_STYPI</name>
<dbReference type="STRING" id="50429.A0A2B4SME5"/>
<dbReference type="Gene3D" id="3.30.420.10">
    <property type="entry name" value="Ribonuclease H-like superfamily/Ribonuclease H"/>
    <property type="match status" value="1"/>
</dbReference>
<comment type="caution">
    <text evidence="3">The sequence shown here is derived from an EMBL/GenBank/DDBJ whole genome shotgun (WGS) entry which is preliminary data.</text>
</comment>
<dbReference type="AlphaFoldDB" id="A0A2B4SME5"/>
<feature type="compositionally biased region" description="Polar residues" evidence="2">
    <location>
        <begin position="78"/>
        <end position="87"/>
    </location>
</feature>
<dbReference type="SUPFAM" id="SSF53098">
    <property type="entry name" value="Ribonuclease H-like"/>
    <property type="match status" value="1"/>
</dbReference>
<dbReference type="SUPFAM" id="SSF54060">
    <property type="entry name" value="His-Me finger endonucleases"/>
    <property type="match status" value="1"/>
</dbReference>
<dbReference type="PANTHER" id="PTHR31511">
    <property type="entry name" value="PROTEIN CBG23764"/>
    <property type="match status" value="1"/>
</dbReference>
<dbReference type="InterPro" id="IPR043502">
    <property type="entry name" value="DNA/RNA_pol_sf"/>
</dbReference>
<accession>A0A2B4SME5</accession>
<feature type="region of interest" description="Disordered" evidence="2">
    <location>
        <begin position="272"/>
        <end position="296"/>
    </location>
</feature>
<reference evidence="4" key="1">
    <citation type="journal article" date="2017" name="bioRxiv">
        <title>Comparative analysis of the genomes of Stylophora pistillata and Acropora digitifera provides evidence for extensive differences between species of corals.</title>
        <authorList>
            <person name="Voolstra C.R."/>
            <person name="Li Y."/>
            <person name="Liew Y.J."/>
            <person name="Baumgarten S."/>
            <person name="Zoccola D."/>
            <person name="Flot J.-F."/>
            <person name="Tambutte S."/>
            <person name="Allemand D."/>
            <person name="Aranda M."/>
        </authorList>
    </citation>
    <scope>NUCLEOTIDE SEQUENCE [LARGE SCALE GENOMIC DNA]</scope>
</reference>
<dbReference type="OrthoDB" id="5976830at2759"/>
<feature type="region of interest" description="Disordered" evidence="2">
    <location>
        <begin position="382"/>
        <end position="404"/>
    </location>
</feature>
<feature type="coiled-coil region" evidence="1">
    <location>
        <begin position="164"/>
        <end position="191"/>
    </location>
</feature>